<dbReference type="GO" id="GO:0051011">
    <property type="term" value="F:microtubule minus-end binding"/>
    <property type="evidence" value="ECO:0007669"/>
    <property type="project" value="TreeGrafter"/>
</dbReference>
<dbReference type="STRING" id="29139.ENSVURP00010014430"/>
<reference evidence="3" key="2">
    <citation type="submission" date="2025-08" db="UniProtKB">
        <authorList>
            <consortium name="Ensembl"/>
        </authorList>
    </citation>
    <scope>IDENTIFICATION</scope>
</reference>
<accession>A0A4X2KYI9</accession>
<dbReference type="GeneTree" id="ENSGT00390000003937"/>
<proteinExistence type="predicted"/>
<dbReference type="GO" id="GO:0051225">
    <property type="term" value="P:spindle assembly"/>
    <property type="evidence" value="ECO:0007669"/>
    <property type="project" value="TreeGrafter"/>
</dbReference>
<dbReference type="InterPro" id="IPR029711">
    <property type="entry name" value="Haus7-like"/>
</dbReference>
<evidence type="ECO:0000256" key="2">
    <source>
        <dbReference type="SAM" id="MobiDB-lite"/>
    </source>
</evidence>
<dbReference type="Ensembl" id="ENSVURT00010016419.1">
    <property type="protein sequence ID" value="ENSVURP00010014430.1"/>
    <property type="gene ID" value="ENSVURG00010011094.1"/>
</dbReference>
<protein>
    <recommendedName>
        <fullName evidence="5">HAUS augmin like complex subunit 7</fullName>
    </recommendedName>
</protein>
<dbReference type="PANTHER" id="PTHR14352:SF2">
    <property type="entry name" value="HAUS AUGMIN-LIKE COMPLEX SUBUNIT 7"/>
    <property type="match status" value="1"/>
</dbReference>
<organism evidence="3 4">
    <name type="scientific">Vombatus ursinus</name>
    <name type="common">Common wombat</name>
    <dbReference type="NCBI Taxonomy" id="29139"/>
    <lineage>
        <taxon>Eukaryota</taxon>
        <taxon>Metazoa</taxon>
        <taxon>Chordata</taxon>
        <taxon>Craniata</taxon>
        <taxon>Vertebrata</taxon>
        <taxon>Euteleostomi</taxon>
        <taxon>Mammalia</taxon>
        <taxon>Metatheria</taxon>
        <taxon>Diprotodontia</taxon>
        <taxon>Vombatidae</taxon>
        <taxon>Vombatus</taxon>
    </lineage>
</organism>
<dbReference type="PANTHER" id="PTHR14352">
    <property type="entry name" value="HAUS AUGMIN-LIKE COMPLEX SUBUNIT 7"/>
    <property type="match status" value="1"/>
</dbReference>
<dbReference type="AlphaFoldDB" id="A0A4X2KYI9"/>
<evidence type="ECO:0000313" key="3">
    <source>
        <dbReference type="Ensembl" id="ENSVURP00010014430.1"/>
    </source>
</evidence>
<reference evidence="3" key="3">
    <citation type="submission" date="2025-09" db="UniProtKB">
        <authorList>
            <consortium name="Ensembl"/>
        </authorList>
    </citation>
    <scope>IDENTIFICATION</scope>
</reference>
<feature type="region of interest" description="Disordered" evidence="2">
    <location>
        <begin position="1"/>
        <end position="21"/>
    </location>
</feature>
<keyword evidence="4" id="KW-1185">Reference proteome</keyword>
<dbReference type="GO" id="GO:0031023">
    <property type="term" value="P:microtubule organizing center organization"/>
    <property type="evidence" value="ECO:0007669"/>
    <property type="project" value="TreeGrafter"/>
</dbReference>
<feature type="coiled-coil region" evidence="1">
    <location>
        <begin position="198"/>
        <end position="225"/>
    </location>
</feature>
<sequence>MASPANRILGRVGSPGKDEEEDPCLTLEVLDVFKSLMDIKCPFLEGLYITELKTMKQLLCSPSIYRLTILEWLFGRLYPPFEELFATFQDPQAEEKILELMRIGHELMLCGPNDQNLIKGYGNVKRQLYFFKQLLDLVRSLGPGCANFSSVENFNNLMKENEKLLQKLFSSRLQEILDPKLSPLPLDIECHLKTKENLKSRESKVKKLSKKLNELTEILEELREFSALQGKMSSKGSSRMGQAFHLTLTLSDFHQLITAFIHIFETEWRKYSKSSAPNINQCGLLFQSVCETLTLYSHELKAIGEVINTSKMLEEIVGQQLEEVYLGSNDYMMTLASKMEELRQKHKLFKEPPQKPNESKSGS</sequence>
<evidence type="ECO:0000256" key="1">
    <source>
        <dbReference type="SAM" id="Coils"/>
    </source>
</evidence>
<dbReference type="OMA" id="PESDPWP"/>
<reference evidence="4" key="1">
    <citation type="submission" date="2018-12" db="EMBL/GenBank/DDBJ databases">
        <authorList>
            <person name="Yazar S."/>
        </authorList>
    </citation>
    <scope>NUCLEOTIDE SEQUENCE [LARGE SCALE GENOMIC DNA]</scope>
</reference>
<dbReference type="Proteomes" id="UP000314987">
    <property type="component" value="Unassembled WGS sequence"/>
</dbReference>
<name>A0A4X2KYI9_VOMUR</name>
<keyword evidence="1" id="KW-0175">Coiled coil</keyword>
<evidence type="ECO:0008006" key="5">
    <source>
        <dbReference type="Google" id="ProtNLM"/>
    </source>
</evidence>
<dbReference type="GO" id="GO:0070652">
    <property type="term" value="C:HAUS complex"/>
    <property type="evidence" value="ECO:0007669"/>
    <property type="project" value="TreeGrafter"/>
</dbReference>
<evidence type="ECO:0000313" key="4">
    <source>
        <dbReference type="Proteomes" id="UP000314987"/>
    </source>
</evidence>